<keyword evidence="2" id="KW-1185">Reference proteome</keyword>
<evidence type="ECO:0000313" key="2">
    <source>
        <dbReference type="Proteomes" id="UP000198660"/>
    </source>
</evidence>
<organism evidence="1 2">
    <name type="scientific">Marininema halotolerans</name>
    <dbReference type="NCBI Taxonomy" id="1155944"/>
    <lineage>
        <taxon>Bacteria</taxon>
        <taxon>Bacillati</taxon>
        <taxon>Bacillota</taxon>
        <taxon>Bacilli</taxon>
        <taxon>Bacillales</taxon>
        <taxon>Thermoactinomycetaceae</taxon>
        <taxon>Marininema</taxon>
    </lineage>
</organism>
<protein>
    <submittedName>
        <fullName evidence="1">Uncharacterized protein</fullName>
    </submittedName>
</protein>
<dbReference type="AlphaFoldDB" id="A0A1I6P3P8"/>
<gene>
    <name evidence="1" type="ORF">SAMN05444972_101339</name>
</gene>
<sequence length="139" mass="15593">MAIIGTIEIELATPRYLTSLKRLTQNPLQRICLGVQDLERGGEPVEEFAVNEEIIRRIFNETIGAAWNQHTLAQKGVPLPANCFPYPVFRVNYSPSLTNIATGVFQAMDPVVANLKDRLVYVVAQSADLKSTFFRSKNR</sequence>
<evidence type="ECO:0000313" key="1">
    <source>
        <dbReference type="EMBL" id="SFS34795.1"/>
    </source>
</evidence>
<accession>A0A1I6P3P8</accession>
<dbReference type="EMBL" id="FPAA01000001">
    <property type="protein sequence ID" value="SFS34795.1"/>
    <property type="molecule type" value="Genomic_DNA"/>
</dbReference>
<reference evidence="2" key="1">
    <citation type="submission" date="2016-10" db="EMBL/GenBank/DDBJ databases">
        <authorList>
            <person name="Varghese N."/>
            <person name="Submissions S."/>
        </authorList>
    </citation>
    <scope>NUCLEOTIDE SEQUENCE [LARGE SCALE GENOMIC DNA]</scope>
    <source>
        <strain evidence="2">DSM 45789</strain>
    </source>
</reference>
<proteinExistence type="predicted"/>
<name>A0A1I6P3P8_9BACL</name>
<dbReference type="Proteomes" id="UP000198660">
    <property type="component" value="Unassembled WGS sequence"/>
</dbReference>
<dbReference type="RefSeq" id="WP_091832868.1">
    <property type="nucleotide sequence ID" value="NZ_FPAA01000001.1"/>
</dbReference>